<dbReference type="EMBL" id="LAZR01026490">
    <property type="protein sequence ID" value="KKL68559.1"/>
    <property type="molecule type" value="Genomic_DNA"/>
</dbReference>
<protein>
    <submittedName>
        <fullName evidence="1">Uncharacterized protein</fullName>
    </submittedName>
</protein>
<proteinExistence type="predicted"/>
<name>A0A0F9E3I8_9ZZZZ</name>
<gene>
    <name evidence="1" type="ORF">LCGC14_2123720</name>
</gene>
<reference evidence="1" key="1">
    <citation type="journal article" date="2015" name="Nature">
        <title>Complex archaea that bridge the gap between prokaryotes and eukaryotes.</title>
        <authorList>
            <person name="Spang A."/>
            <person name="Saw J.H."/>
            <person name="Jorgensen S.L."/>
            <person name="Zaremba-Niedzwiedzka K."/>
            <person name="Martijn J."/>
            <person name="Lind A.E."/>
            <person name="van Eijk R."/>
            <person name="Schleper C."/>
            <person name="Guy L."/>
            <person name="Ettema T.J."/>
        </authorList>
    </citation>
    <scope>NUCLEOTIDE SEQUENCE</scope>
</reference>
<evidence type="ECO:0000313" key="1">
    <source>
        <dbReference type="EMBL" id="KKL68559.1"/>
    </source>
</evidence>
<sequence>MASCSICLANEPAPIVGTFARGRRAAGPSDMKWLLLASVLLIPTGEEMTCLLAQDIVNAAETRTIYLEGERDKVSGVVEKMTLNAEITGLWDLRSKMVHWR</sequence>
<dbReference type="AlphaFoldDB" id="A0A0F9E3I8"/>
<accession>A0A0F9E3I8</accession>
<organism evidence="1">
    <name type="scientific">marine sediment metagenome</name>
    <dbReference type="NCBI Taxonomy" id="412755"/>
    <lineage>
        <taxon>unclassified sequences</taxon>
        <taxon>metagenomes</taxon>
        <taxon>ecological metagenomes</taxon>
    </lineage>
</organism>
<feature type="non-terminal residue" evidence="1">
    <location>
        <position position="101"/>
    </location>
</feature>
<comment type="caution">
    <text evidence="1">The sequence shown here is derived from an EMBL/GenBank/DDBJ whole genome shotgun (WGS) entry which is preliminary data.</text>
</comment>